<reference evidence="2" key="1">
    <citation type="submission" date="2019-04" db="EMBL/GenBank/DDBJ databases">
        <authorList>
            <consortium name="Science for Life Laboratories"/>
        </authorList>
    </citation>
    <scope>NUCLEOTIDE SEQUENCE</scope>
    <source>
        <strain evidence="2">MBLW1</strain>
    </source>
</reference>
<evidence type="ECO:0000313" key="3">
    <source>
        <dbReference type="Proteomes" id="UP000464378"/>
    </source>
</evidence>
<dbReference type="EMBL" id="LR586016">
    <property type="protein sequence ID" value="VIP05196.1"/>
    <property type="molecule type" value="Genomic_DNA"/>
</dbReference>
<accession>A0A6C2YUM3</accession>
<keyword evidence="3" id="KW-1185">Reference proteome</keyword>
<dbReference type="KEGG" id="tim:GMBLW1_39970"/>
<proteinExistence type="predicted"/>
<name>A0A6C2YUM3_9BACT</name>
<sequence length="73" mass="8061">MPVWELSIGDCLTSMSGEPVSVESVHETNRRQTVYNLRDADFHTDAVGCDEGASPSGRTMQTITHTEDLNNYS</sequence>
<dbReference type="Proteomes" id="UP000464378">
    <property type="component" value="Chromosome"/>
</dbReference>
<gene>
    <name evidence="2" type="ORF">GMBLW1_39970</name>
</gene>
<dbReference type="AlphaFoldDB" id="A0A6C2YUM3"/>
<feature type="compositionally biased region" description="Polar residues" evidence="1">
    <location>
        <begin position="56"/>
        <end position="73"/>
    </location>
</feature>
<organism evidence="2">
    <name type="scientific">Tuwongella immobilis</name>
    <dbReference type="NCBI Taxonomy" id="692036"/>
    <lineage>
        <taxon>Bacteria</taxon>
        <taxon>Pseudomonadati</taxon>
        <taxon>Planctomycetota</taxon>
        <taxon>Planctomycetia</taxon>
        <taxon>Gemmatales</taxon>
        <taxon>Gemmataceae</taxon>
        <taxon>Tuwongella</taxon>
    </lineage>
</organism>
<evidence type="ECO:0000256" key="1">
    <source>
        <dbReference type="SAM" id="MobiDB-lite"/>
    </source>
</evidence>
<dbReference type="EMBL" id="LR593887">
    <property type="protein sequence ID" value="VTS07748.1"/>
    <property type="molecule type" value="Genomic_DNA"/>
</dbReference>
<feature type="region of interest" description="Disordered" evidence="1">
    <location>
        <begin position="46"/>
        <end position="73"/>
    </location>
</feature>
<protein>
    <submittedName>
        <fullName evidence="2">Uncharacterized protein</fullName>
    </submittedName>
</protein>
<dbReference type="InParanoid" id="A0A6C2YUM3"/>
<evidence type="ECO:0000313" key="2">
    <source>
        <dbReference type="EMBL" id="VIP05196.1"/>
    </source>
</evidence>